<dbReference type="GO" id="GO:0005829">
    <property type="term" value="C:cytosol"/>
    <property type="evidence" value="ECO:0007669"/>
    <property type="project" value="TreeGrafter"/>
</dbReference>
<protein>
    <recommendedName>
        <fullName evidence="2">Response regulatory domain-containing protein</fullName>
    </recommendedName>
</protein>
<dbReference type="SMART" id="SM00448">
    <property type="entry name" value="REC"/>
    <property type="match status" value="1"/>
</dbReference>
<dbReference type="GO" id="GO:0008782">
    <property type="term" value="F:adenosylhomocysteine nucleosidase activity"/>
    <property type="evidence" value="ECO:0007669"/>
    <property type="project" value="TreeGrafter"/>
</dbReference>
<dbReference type="OrthoDB" id="2988699at2"/>
<proteinExistence type="predicted"/>
<dbReference type="RefSeq" id="WP_084916018.1">
    <property type="nucleotide sequence ID" value="NZ_MTSA01000006.1"/>
</dbReference>
<sequence length="412" mass="45529">MIKILLVDDDSEKHRVITKVTLEVPGVNEDHIDHVYDVLAAKKAIRTNRYDLVILDINLARNSNTGPEVGAGLDVLHFIKNNNHAKRPGCLLGLTAFDDGADVAASEFSSPLWKLMRFSYTDVSWHHPLKEALIYLQGLNKPPFANDGKNYHYDLAVFTAIQEELDCLLSFGCWTKVIVPYDHADYYETVLSGPDGSLRAVATVAPRMGMPSAAVAASKLIHTFRPKYLAIAGICAGVRGKSRLGDILIADPCFDWGSGKWQREVDTDTLRFRPATYQWRLDESLRAAAKSVAADDIFLKNLHYDYTGNKPNHQPQVFIEAMASGASVLQASSLMSDVRDLHKNLVGVEMESYAVFTAAQHAAEPRPMCISIKSVCDFGDETKSDDVHHYAAHTSCAFLIQLAKLALIEPSV</sequence>
<dbReference type="Gene3D" id="3.40.50.2300">
    <property type="match status" value="1"/>
</dbReference>
<dbReference type="SUPFAM" id="SSF53167">
    <property type="entry name" value="Purine and uridine phosphorylases"/>
    <property type="match status" value="1"/>
</dbReference>
<dbReference type="Proteomes" id="UP000195128">
    <property type="component" value="Unassembled WGS sequence"/>
</dbReference>
<gene>
    <name evidence="3" type="ORF">BW686_09235</name>
</gene>
<evidence type="ECO:0000313" key="3">
    <source>
        <dbReference type="EMBL" id="OUM07633.1"/>
    </source>
</evidence>
<dbReference type="PROSITE" id="PS50110">
    <property type="entry name" value="RESPONSE_REGULATORY"/>
    <property type="match status" value="1"/>
</dbReference>
<dbReference type="GO" id="GO:0008930">
    <property type="term" value="F:methylthioadenosine nucleosidase activity"/>
    <property type="evidence" value="ECO:0007669"/>
    <property type="project" value="TreeGrafter"/>
</dbReference>
<dbReference type="AlphaFoldDB" id="A0A244ESX8"/>
<dbReference type="GO" id="GO:0019284">
    <property type="term" value="P:L-methionine salvage from S-adenosylmethionine"/>
    <property type="evidence" value="ECO:0007669"/>
    <property type="project" value="TreeGrafter"/>
</dbReference>
<dbReference type="GO" id="GO:0009116">
    <property type="term" value="P:nucleoside metabolic process"/>
    <property type="evidence" value="ECO:0007669"/>
    <property type="project" value="InterPro"/>
</dbReference>
<dbReference type="SUPFAM" id="SSF52172">
    <property type="entry name" value="CheY-like"/>
    <property type="match status" value="1"/>
</dbReference>
<keyword evidence="1" id="KW-0597">Phosphoprotein</keyword>
<organism evidence="3 4">
    <name type="scientific">Pseudomonas syringae</name>
    <dbReference type="NCBI Taxonomy" id="317"/>
    <lineage>
        <taxon>Bacteria</taxon>
        <taxon>Pseudomonadati</taxon>
        <taxon>Pseudomonadota</taxon>
        <taxon>Gammaproteobacteria</taxon>
        <taxon>Pseudomonadales</taxon>
        <taxon>Pseudomonadaceae</taxon>
        <taxon>Pseudomonas</taxon>
    </lineage>
</organism>
<dbReference type="InterPro" id="IPR011006">
    <property type="entry name" value="CheY-like_superfamily"/>
</dbReference>
<comment type="caution">
    <text evidence="3">The sequence shown here is derived from an EMBL/GenBank/DDBJ whole genome shotgun (WGS) entry which is preliminary data.</text>
</comment>
<evidence type="ECO:0000256" key="1">
    <source>
        <dbReference type="PROSITE-ProRule" id="PRU00169"/>
    </source>
</evidence>
<feature type="domain" description="Response regulatory" evidence="2">
    <location>
        <begin position="3"/>
        <end position="129"/>
    </location>
</feature>
<reference evidence="3 4" key="1">
    <citation type="submission" date="2017-01" db="EMBL/GenBank/DDBJ databases">
        <authorList>
            <person name="Mah S.A."/>
            <person name="Swanson W.J."/>
            <person name="Moy G.W."/>
            <person name="Vacquier V.D."/>
        </authorList>
    </citation>
    <scope>NUCLEOTIDE SEQUENCE [LARGE SCALE GENOMIC DNA]</scope>
    <source>
        <strain evidence="3">PDD-32b-74</strain>
    </source>
</reference>
<dbReference type="GO" id="GO:0000160">
    <property type="term" value="P:phosphorelay signal transduction system"/>
    <property type="evidence" value="ECO:0007669"/>
    <property type="project" value="InterPro"/>
</dbReference>
<dbReference type="InterPro" id="IPR035994">
    <property type="entry name" value="Nucleoside_phosphorylase_sf"/>
</dbReference>
<dbReference type="InterPro" id="IPR000845">
    <property type="entry name" value="Nucleoside_phosphorylase_d"/>
</dbReference>
<dbReference type="InterPro" id="IPR001789">
    <property type="entry name" value="Sig_transdc_resp-reg_receiver"/>
</dbReference>
<evidence type="ECO:0000313" key="4">
    <source>
        <dbReference type="Proteomes" id="UP000195128"/>
    </source>
</evidence>
<accession>A0A244ESX8</accession>
<dbReference type="EMBL" id="MTSA01000006">
    <property type="protein sequence ID" value="OUM07633.1"/>
    <property type="molecule type" value="Genomic_DNA"/>
</dbReference>
<name>A0A244ESX8_PSESX</name>
<evidence type="ECO:0000259" key="2">
    <source>
        <dbReference type="PROSITE" id="PS50110"/>
    </source>
</evidence>
<dbReference type="PANTHER" id="PTHR46832">
    <property type="entry name" value="5'-METHYLTHIOADENOSINE/S-ADENOSYLHOMOCYSTEINE NUCLEOSIDASE"/>
    <property type="match status" value="1"/>
</dbReference>
<dbReference type="Gene3D" id="3.40.50.1580">
    <property type="entry name" value="Nucleoside phosphorylase domain"/>
    <property type="match status" value="1"/>
</dbReference>
<feature type="modified residue" description="4-aspartylphosphate" evidence="1">
    <location>
        <position position="56"/>
    </location>
</feature>
<dbReference type="PANTHER" id="PTHR46832:SF1">
    <property type="entry name" value="5'-METHYLTHIOADENOSINE_S-ADENOSYLHOMOCYSTEINE NUCLEOSIDASE"/>
    <property type="match status" value="1"/>
</dbReference>
<dbReference type="Pfam" id="PF01048">
    <property type="entry name" value="PNP_UDP_1"/>
    <property type="match status" value="1"/>
</dbReference>